<protein>
    <submittedName>
        <fullName evidence="1">Tetratricopeptide repeat protein</fullName>
    </submittedName>
</protein>
<dbReference type="KEGG" id="aqg:HRU87_02520"/>
<dbReference type="EMBL" id="CP054056">
    <property type="protein sequence ID" value="QKJ25093.1"/>
    <property type="molecule type" value="Genomic_DNA"/>
</dbReference>
<dbReference type="Gene3D" id="1.25.40.10">
    <property type="entry name" value="Tetratricopeptide repeat domain"/>
    <property type="match status" value="1"/>
</dbReference>
<dbReference type="AlphaFoldDB" id="A0A7D4TR53"/>
<reference evidence="1 2" key="1">
    <citation type="submission" date="2020-05" db="EMBL/GenBank/DDBJ databases">
        <title>Aquirufa sp. strain 15G-AUS-rot a new Aquirufa species.</title>
        <authorList>
            <person name="Pitt A."/>
            <person name="Hahn M.W."/>
        </authorList>
    </citation>
    <scope>NUCLEOTIDE SEQUENCE [LARGE SCALE GENOMIC DNA]</scope>
    <source>
        <strain evidence="1 2">15G-AUS-rot</strain>
    </source>
</reference>
<organism evidence="1 2">
    <name type="scientific">Aquiluna borgnonia</name>
    <dbReference type="NCBI Taxonomy" id="2499157"/>
    <lineage>
        <taxon>Bacteria</taxon>
        <taxon>Bacillati</taxon>
        <taxon>Actinomycetota</taxon>
        <taxon>Actinomycetes</taxon>
        <taxon>Micrococcales</taxon>
        <taxon>Microbacteriaceae</taxon>
        <taxon>Luna cluster</taxon>
        <taxon>Luna-1 subcluster</taxon>
        <taxon>Aquiluna</taxon>
    </lineage>
</organism>
<evidence type="ECO:0000313" key="1">
    <source>
        <dbReference type="EMBL" id="QKJ25093.1"/>
    </source>
</evidence>
<evidence type="ECO:0000313" key="2">
    <source>
        <dbReference type="Proteomes" id="UP000501003"/>
    </source>
</evidence>
<dbReference type="InterPro" id="IPR036249">
    <property type="entry name" value="Thioredoxin-like_sf"/>
</dbReference>
<dbReference type="SUPFAM" id="SSF52833">
    <property type="entry name" value="Thioredoxin-like"/>
    <property type="match status" value="1"/>
</dbReference>
<proteinExistence type="predicted"/>
<sequence length="282" mass="29749">MTNFGGAFDLSSLNNKKTAAAVGNQVSGWLVPADEQVLRKYLALSESVPVLMLIVDGSESSNAVSALVESIIAEAQGRFAGISVDLNTSPQLAAAIGINQAPAMAAILSGQPAPLFKGNISQDQLVQILGQVLQLATQNKITGSVTLSDQAAEPVKKLTPEHQAAIDAVDRGDLSSALAQFEKLAVEYPNDLEIKAGLSQVRLLKRLGDGQTGPLADLFTGADQALISGAPSEAFEILLARFAVDFDNRDAIRQRLIELFTVTGDSHEAVLAARRKLASLMF</sequence>
<dbReference type="InterPro" id="IPR011990">
    <property type="entry name" value="TPR-like_helical_dom_sf"/>
</dbReference>
<dbReference type="Pfam" id="PF14561">
    <property type="entry name" value="TPR_20"/>
    <property type="match status" value="1"/>
</dbReference>
<accession>A0A7D4TR53</accession>
<gene>
    <name evidence="1" type="ORF">HRU87_02520</name>
</gene>
<keyword evidence="2" id="KW-1185">Reference proteome</keyword>
<dbReference type="RefSeq" id="WP_173493390.1">
    <property type="nucleotide sequence ID" value="NZ_CP054056.1"/>
</dbReference>
<name>A0A7D4TR53_9MICO</name>
<dbReference type="Proteomes" id="UP000501003">
    <property type="component" value="Chromosome"/>
</dbReference>